<evidence type="ECO:0000256" key="9">
    <source>
        <dbReference type="RuleBase" id="RU363036"/>
    </source>
</evidence>
<dbReference type="SUPFAM" id="SSF52374">
    <property type="entry name" value="Nucleotidylyl transferase"/>
    <property type="match status" value="1"/>
</dbReference>
<dbReference type="GO" id="GO:0005524">
    <property type="term" value="F:ATP binding"/>
    <property type="evidence" value="ECO:0007669"/>
    <property type="project" value="UniProtKB-UniRule"/>
</dbReference>
<comment type="function">
    <text evidence="8">Catalyzes the attachment of tryptophan to tRNA(Trp).</text>
</comment>
<dbReference type="Gene3D" id="1.10.240.10">
    <property type="entry name" value="Tyrosyl-Transfer RNA Synthetase"/>
    <property type="match status" value="1"/>
</dbReference>
<dbReference type="CDD" id="cd00806">
    <property type="entry name" value="TrpRS_core"/>
    <property type="match status" value="1"/>
</dbReference>
<dbReference type="AlphaFoldDB" id="A0A143PRQ1"/>
<dbReference type="GO" id="GO:0004830">
    <property type="term" value="F:tryptophan-tRNA ligase activity"/>
    <property type="evidence" value="ECO:0007669"/>
    <property type="project" value="UniProtKB-UniRule"/>
</dbReference>
<keyword evidence="5 8" id="KW-0648">Protein biosynthesis</keyword>
<dbReference type="KEGG" id="abac:LuPra_04519"/>
<evidence type="ECO:0000313" key="11">
    <source>
        <dbReference type="Proteomes" id="UP000076079"/>
    </source>
</evidence>
<keyword evidence="6 8" id="KW-0030">Aminoacyl-tRNA synthetase</keyword>
<dbReference type="EC" id="6.1.1.2" evidence="8"/>
<reference evidence="11" key="2">
    <citation type="submission" date="2016-04" db="EMBL/GenBank/DDBJ databases">
        <title>First Complete Genome Sequence of a Subdivision 6 Acidobacterium.</title>
        <authorList>
            <person name="Huang S."/>
            <person name="Vieira S."/>
            <person name="Bunk B."/>
            <person name="Riedel T."/>
            <person name="Sproeer C."/>
            <person name="Overmann J."/>
        </authorList>
    </citation>
    <scope>NUCLEOTIDE SEQUENCE [LARGE SCALE GENOMIC DNA]</scope>
    <source>
        <strain evidence="11">DSM 100886 HEG_-6_39</strain>
    </source>
</reference>
<comment type="catalytic activity">
    <reaction evidence="7 8">
        <text>tRNA(Trp) + L-tryptophan + ATP = L-tryptophyl-tRNA(Trp) + AMP + diphosphate + H(+)</text>
        <dbReference type="Rhea" id="RHEA:24080"/>
        <dbReference type="Rhea" id="RHEA-COMP:9671"/>
        <dbReference type="Rhea" id="RHEA-COMP:9705"/>
        <dbReference type="ChEBI" id="CHEBI:15378"/>
        <dbReference type="ChEBI" id="CHEBI:30616"/>
        <dbReference type="ChEBI" id="CHEBI:33019"/>
        <dbReference type="ChEBI" id="CHEBI:57912"/>
        <dbReference type="ChEBI" id="CHEBI:78442"/>
        <dbReference type="ChEBI" id="CHEBI:78535"/>
        <dbReference type="ChEBI" id="CHEBI:456215"/>
        <dbReference type="EC" id="6.1.1.2"/>
    </reaction>
</comment>
<keyword evidence="11" id="KW-1185">Reference proteome</keyword>
<feature type="binding site" evidence="8">
    <location>
        <begin position="194"/>
        <end position="198"/>
    </location>
    <ligand>
        <name>ATP</name>
        <dbReference type="ChEBI" id="CHEBI:30616"/>
    </ligand>
</feature>
<evidence type="ECO:0000256" key="2">
    <source>
        <dbReference type="ARBA" id="ARBA00022598"/>
    </source>
</evidence>
<evidence type="ECO:0000256" key="6">
    <source>
        <dbReference type="ARBA" id="ARBA00023146"/>
    </source>
</evidence>
<feature type="short sequence motif" description="'HIGH' region" evidence="8">
    <location>
        <begin position="11"/>
        <end position="19"/>
    </location>
</feature>
<feature type="short sequence motif" description="'KMSKS' region" evidence="8">
    <location>
        <begin position="194"/>
        <end position="198"/>
    </location>
</feature>
<dbReference type="GO" id="GO:0005829">
    <property type="term" value="C:cytosol"/>
    <property type="evidence" value="ECO:0007669"/>
    <property type="project" value="TreeGrafter"/>
</dbReference>
<dbReference type="Pfam" id="PF00579">
    <property type="entry name" value="tRNA-synt_1b"/>
    <property type="match status" value="1"/>
</dbReference>
<dbReference type="RefSeq" id="WP_234800508.1">
    <property type="nucleotide sequence ID" value="NZ_CP015136.1"/>
</dbReference>
<feature type="binding site" evidence="8">
    <location>
        <begin position="10"/>
        <end position="12"/>
    </location>
    <ligand>
        <name>ATP</name>
        <dbReference type="ChEBI" id="CHEBI:30616"/>
    </ligand>
</feature>
<feature type="binding site" evidence="8">
    <location>
        <begin position="149"/>
        <end position="151"/>
    </location>
    <ligand>
        <name>ATP</name>
        <dbReference type="ChEBI" id="CHEBI:30616"/>
    </ligand>
</feature>
<evidence type="ECO:0000256" key="1">
    <source>
        <dbReference type="ARBA" id="ARBA00005594"/>
    </source>
</evidence>
<dbReference type="Gene3D" id="3.40.50.620">
    <property type="entry name" value="HUPs"/>
    <property type="match status" value="1"/>
</dbReference>
<reference evidence="10 11" key="1">
    <citation type="journal article" date="2016" name="Genome Announc.">
        <title>First Complete Genome Sequence of a Subdivision 6 Acidobacterium Strain.</title>
        <authorList>
            <person name="Huang S."/>
            <person name="Vieira S."/>
            <person name="Bunk B."/>
            <person name="Riedel T."/>
            <person name="Sproer C."/>
            <person name="Overmann J."/>
        </authorList>
    </citation>
    <scope>NUCLEOTIDE SEQUENCE [LARGE SCALE GENOMIC DNA]</scope>
    <source>
        <strain evidence="11">DSM 100886 HEG_-6_39</strain>
    </source>
</reference>
<evidence type="ECO:0000256" key="7">
    <source>
        <dbReference type="ARBA" id="ARBA00049929"/>
    </source>
</evidence>
<dbReference type="InterPro" id="IPR024109">
    <property type="entry name" value="Trp-tRNA-ligase_bac-type"/>
</dbReference>
<accession>A0A143PRQ1</accession>
<keyword evidence="3 8" id="KW-0547">Nucleotide-binding</keyword>
<evidence type="ECO:0000256" key="5">
    <source>
        <dbReference type="ARBA" id="ARBA00022917"/>
    </source>
</evidence>
<dbReference type="InterPro" id="IPR001412">
    <property type="entry name" value="aa-tRNA-synth_I_CS"/>
</dbReference>
<keyword evidence="2 8" id="KW-0436">Ligase</keyword>
<dbReference type="InterPro" id="IPR050203">
    <property type="entry name" value="Trp-tRNA_synthetase"/>
</dbReference>
<dbReference type="PROSITE" id="PS00178">
    <property type="entry name" value="AA_TRNA_LIGASE_I"/>
    <property type="match status" value="1"/>
</dbReference>
<dbReference type="HAMAP" id="MF_00140_B">
    <property type="entry name" value="Trp_tRNA_synth_B"/>
    <property type="match status" value="1"/>
</dbReference>
<feature type="binding site" evidence="8">
    <location>
        <position position="187"/>
    </location>
    <ligand>
        <name>ATP</name>
        <dbReference type="ChEBI" id="CHEBI:30616"/>
    </ligand>
</feature>
<dbReference type="InterPro" id="IPR014729">
    <property type="entry name" value="Rossmann-like_a/b/a_fold"/>
</dbReference>
<gene>
    <name evidence="8 10" type="primary">trpS</name>
    <name evidence="10" type="ORF">LuPra_04519</name>
</gene>
<dbReference type="PANTHER" id="PTHR43766:SF1">
    <property type="entry name" value="TRYPTOPHAN--TRNA LIGASE, MITOCHONDRIAL"/>
    <property type="match status" value="1"/>
</dbReference>
<proteinExistence type="inferred from homology"/>
<keyword evidence="8" id="KW-0963">Cytoplasm</keyword>
<comment type="similarity">
    <text evidence="1 8 9">Belongs to the class-I aminoacyl-tRNA synthetase family.</text>
</comment>
<dbReference type="PANTHER" id="PTHR43766">
    <property type="entry name" value="TRYPTOPHAN--TRNA LIGASE, MITOCHONDRIAL"/>
    <property type="match status" value="1"/>
</dbReference>
<dbReference type="PRINTS" id="PR01039">
    <property type="entry name" value="TRNASYNTHTRP"/>
</dbReference>
<dbReference type="EMBL" id="CP015136">
    <property type="protein sequence ID" value="AMY11272.1"/>
    <property type="molecule type" value="Genomic_DNA"/>
</dbReference>
<dbReference type="InterPro" id="IPR002306">
    <property type="entry name" value="Trp-tRNA-ligase"/>
</dbReference>
<evidence type="ECO:0000256" key="8">
    <source>
        <dbReference type="HAMAP-Rule" id="MF_00140"/>
    </source>
</evidence>
<dbReference type="Proteomes" id="UP000076079">
    <property type="component" value="Chromosome"/>
</dbReference>
<evidence type="ECO:0000313" key="10">
    <source>
        <dbReference type="EMBL" id="AMY11272.1"/>
    </source>
</evidence>
<dbReference type="GO" id="GO:0006436">
    <property type="term" value="P:tryptophanyl-tRNA aminoacylation"/>
    <property type="evidence" value="ECO:0007669"/>
    <property type="project" value="UniProtKB-UniRule"/>
</dbReference>
<dbReference type="NCBIfam" id="TIGR00233">
    <property type="entry name" value="trpS"/>
    <property type="match status" value="1"/>
</dbReference>
<feature type="binding site" evidence="8">
    <location>
        <position position="137"/>
    </location>
    <ligand>
        <name>L-tryptophan</name>
        <dbReference type="ChEBI" id="CHEBI:57912"/>
    </ligand>
</feature>
<dbReference type="FunFam" id="1.10.240.10:FF:000005">
    <property type="entry name" value="Tryptophan--tRNA ligase"/>
    <property type="match status" value="1"/>
</dbReference>
<feature type="binding site" evidence="8">
    <location>
        <begin position="18"/>
        <end position="19"/>
    </location>
    <ligand>
        <name>ATP</name>
        <dbReference type="ChEBI" id="CHEBI:30616"/>
    </ligand>
</feature>
<comment type="subcellular location">
    <subcellularLocation>
        <location evidence="8">Cytoplasm</location>
    </subcellularLocation>
</comment>
<dbReference type="PATRIC" id="fig|1813736.3.peg.4767"/>
<evidence type="ECO:0000256" key="4">
    <source>
        <dbReference type="ARBA" id="ARBA00022840"/>
    </source>
</evidence>
<dbReference type="STRING" id="1855912.LuPra_04519"/>
<sequence>MTKRVVSGMRPTGKLHLGHLVGALRNWTELQEQYDCFYFAADWHALTTDYADTSRLQSYVIDNVIDWIAAGVDPERSTIFVQSLVPEHAELHLLLSMMIPIPWLERVPTYKELQGQLTEKDLSTYGFLGYPLLQTADVIMYDANFVPVGEDQVPHLELSREVVRRVHHMHGRIFVEPEPLLTDFSRLPGLDNRKMSKSYQNTIDLSDSVADVETKVRAMYTDPKRVRADIPGTVEDNPVFTYHDAFNPDHDEVEDLKTRYREGRVGDVEVKKKLARALNAAMEPLRERRAALDAHPERVREIIHEGSRKARVIAVETMKRVRDALHLAY</sequence>
<evidence type="ECO:0000256" key="3">
    <source>
        <dbReference type="ARBA" id="ARBA00022741"/>
    </source>
</evidence>
<comment type="subunit">
    <text evidence="8">Homodimer.</text>
</comment>
<dbReference type="InterPro" id="IPR002305">
    <property type="entry name" value="aa-tRNA-synth_Ic"/>
</dbReference>
<name>A0A143PRQ1_LUTPR</name>
<organism evidence="10 11">
    <name type="scientific">Luteitalea pratensis</name>
    <dbReference type="NCBI Taxonomy" id="1855912"/>
    <lineage>
        <taxon>Bacteria</taxon>
        <taxon>Pseudomonadati</taxon>
        <taxon>Acidobacteriota</taxon>
        <taxon>Vicinamibacteria</taxon>
        <taxon>Vicinamibacterales</taxon>
        <taxon>Vicinamibacteraceae</taxon>
        <taxon>Luteitalea</taxon>
    </lineage>
</organism>
<protein>
    <recommendedName>
        <fullName evidence="8">Tryptophan--tRNA ligase</fullName>
        <ecNumber evidence="8">6.1.1.2</ecNumber>
    </recommendedName>
    <alternativeName>
        <fullName evidence="8">Tryptophanyl-tRNA synthetase</fullName>
        <shortName evidence="8">TrpRS</shortName>
    </alternativeName>
</protein>
<keyword evidence="4 8" id="KW-0067">ATP-binding</keyword>